<feature type="domain" description="Peptidase C14 caspase" evidence="2">
    <location>
        <begin position="3"/>
        <end position="208"/>
    </location>
</feature>
<dbReference type="GO" id="GO:0006508">
    <property type="term" value="P:proteolysis"/>
    <property type="evidence" value="ECO:0007669"/>
    <property type="project" value="InterPro"/>
</dbReference>
<dbReference type="PANTHER" id="PTHR22576:SF37">
    <property type="entry name" value="MUCOSA-ASSOCIATED LYMPHOID TISSUE LYMPHOMA TRANSLOCATION PROTEIN 1"/>
    <property type="match status" value="1"/>
</dbReference>
<evidence type="ECO:0000313" key="3">
    <source>
        <dbReference type="EMBL" id="MVN15780.1"/>
    </source>
</evidence>
<gene>
    <name evidence="3" type="ORF">GO738_10565</name>
</gene>
<comment type="caution">
    <text evidence="3">The sequence shown here is derived from an EMBL/GenBank/DDBJ whole genome shotgun (WGS) entry which is preliminary data.</text>
</comment>
<dbReference type="RefSeq" id="WP_087191760.1">
    <property type="nucleotide sequence ID" value="NZ_NFJN01000021.1"/>
</dbReference>
<dbReference type="Pfam" id="PF00656">
    <property type="entry name" value="Peptidase_C14"/>
    <property type="match status" value="1"/>
</dbReference>
<accession>A0A6N8IK56</accession>
<dbReference type="AlphaFoldDB" id="A0A6N8IK56"/>
<evidence type="ECO:0000259" key="2">
    <source>
        <dbReference type="Pfam" id="PF00656"/>
    </source>
</evidence>
<keyword evidence="4" id="KW-1185">Reference proteome</keyword>
<feature type="compositionally biased region" description="Basic and acidic residues" evidence="1">
    <location>
        <begin position="256"/>
        <end position="267"/>
    </location>
</feature>
<dbReference type="Proteomes" id="UP000468327">
    <property type="component" value="Unassembled WGS sequence"/>
</dbReference>
<dbReference type="PANTHER" id="PTHR22576">
    <property type="entry name" value="MUCOSA ASSOCIATED LYMPHOID TISSUE LYMPHOMA TRANSLOCATION PROTEIN 1/PARACASPASE"/>
    <property type="match status" value="1"/>
</dbReference>
<dbReference type="InterPro" id="IPR011600">
    <property type="entry name" value="Pept_C14_caspase"/>
</dbReference>
<organism evidence="3 4">
    <name type="scientific">Gordonibacter urolithinfaciens</name>
    <dbReference type="NCBI Taxonomy" id="1335613"/>
    <lineage>
        <taxon>Bacteria</taxon>
        <taxon>Bacillati</taxon>
        <taxon>Actinomycetota</taxon>
        <taxon>Coriobacteriia</taxon>
        <taxon>Eggerthellales</taxon>
        <taxon>Eggerthellaceae</taxon>
        <taxon>Gordonibacter</taxon>
    </lineage>
</organism>
<evidence type="ECO:0000313" key="4">
    <source>
        <dbReference type="Proteomes" id="UP000468327"/>
    </source>
</evidence>
<name>A0A6N8IK56_9ACTN</name>
<dbReference type="InterPro" id="IPR029030">
    <property type="entry name" value="Caspase-like_dom_sf"/>
</dbReference>
<feature type="region of interest" description="Disordered" evidence="1">
    <location>
        <begin position="256"/>
        <end position="275"/>
    </location>
</feature>
<dbReference type="EMBL" id="WPOC01000017">
    <property type="protein sequence ID" value="MVN15780.1"/>
    <property type="molecule type" value="Genomic_DNA"/>
</dbReference>
<reference evidence="3 4" key="1">
    <citation type="submission" date="2019-11" db="EMBL/GenBank/DDBJ databases">
        <title>Whole genome shotgun sequencing (WGS) data from Adlercreutzia equolifaciens ResAG-91, Eggerthella lenta MRI-F36, MRI-F37, MRI-F40, ResAG-49, ResAG-88, ResAG-121, ResAG-145, and Gordonibacter sp. ResAG-5, ResAG-26, ResAG-43, ResAG-50, ResAG-59.</title>
        <authorList>
            <person name="Stoll D.A."/>
            <person name="Danylec N."/>
            <person name="Franz C.M.A.P."/>
            <person name="Huch M."/>
        </authorList>
    </citation>
    <scope>NUCLEOTIDE SEQUENCE [LARGE SCALE GENOMIC DNA]</scope>
    <source>
        <strain evidence="3 4">ResAG-59</strain>
    </source>
</reference>
<dbReference type="GO" id="GO:0004197">
    <property type="term" value="F:cysteine-type endopeptidase activity"/>
    <property type="evidence" value="ECO:0007669"/>
    <property type="project" value="InterPro"/>
</dbReference>
<protein>
    <submittedName>
        <fullName evidence="3">Caspase family protein</fullName>
    </submittedName>
</protein>
<dbReference type="InterPro" id="IPR052039">
    <property type="entry name" value="Caspase-related_regulators"/>
</dbReference>
<proteinExistence type="predicted"/>
<dbReference type="Gene3D" id="3.40.50.1460">
    <property type="match status" value="1"/>
</dbReference>
<dbReference type="SUPFAM" id="SSF52129">
    <property type="entry name" value="Caspase-like"/>
    <property type="match status" value="1"/>
</dbReference>
<sequence>MDRMALVVGVNYYSDKRIPNLSGCVNDAKEVARLLKHNGDSSRSRNFDCKELYATGPDHAVNRAAIKDEARRLFQSKAEIALFYFSGHGYIESTGGFINGSDSTRGDEGLSLRELVDLANGSSARHRIVILDSCYSGAAGSVPGMENHAAISEGVTILTASRSDQPSLERKGHGVFTSLLINALEGAAANLTGSITPGSVYAHIDQSLGMWDQRPVFKTNTDSFVSLREVDPAIPLDDLRKLKELFPTEDYEYRLDPSYEPRDEGRTDAMPPADPRNNRVFSLLQKYNRHGLLVPVGADHMWSAAMESKSCRLTRLGKHYRRLAEQDLF</sequence>
<evidence type="ECO:0000256" key="1">
    <source>
        <dbReference type="SAM" id="MobiDB-lite"/>
    </source>
</evidence>